<sequence>MLEKTVRMFNNNFETVLTDIPNLTFLDFDEEDVQIKTETTEVTGLDGVLMGASSFSPFKLTLRFFYRGLDTKDYNLLKQRLRGIIYRREPYYVVHSDMPGKKYAVVPVSNGITDVGDRYGTFEIEFSVYKGYSESLLSTKSFSLSKPDKWQFENGHYAQDVKYKFNSTGCNVFNGSSDIINPIMRHYLKITVKVDAPKGITIKNNTTGDEFIYKVALSKSKPLILDGVHPIVDKKRVGVNTNYQWLTLAPGYNDIEILGEKISNPSVEFDFNFIYR</sequence>
<proteinExistence type="predicted"/>
<protein>
    <recommendedName>
        <fullName evidence="1">Siphovirus-type tail component RIFT-related domain-containing protein</fullName>
    </recommendedName>
</protein>
<dbReference type="InterPro" id="IPR008841">
    <property type="entry name" value="Siphovirus-type_tail_N"/>
</dbReference>
<evidence type="ECO:0000313" key="3">
    <source>
        <dbReference type="Proteomes" id="UP000321057"/>
    </source>
</evidence>
<dbReference type="Proteomes" id="UP000321057">
    <property type="component" value="Unassembled WGS sequence"/>
</dbReference>
<comment type="caution">
    <text evidence="2">The sequence shown here is derived from an EMBL/GenBank/DDBJ whole genome shotgun (WGS) entry which is preliminary data.</text>
</comment>
<organism evidence="2 3">
    <name type="scientific">Staphylococcus gallinarum</name>
    <dbReference type="NCBI Taxonomy" id="1293"/>
    <lineage>
        <taxon>Bacteria</taxon>
        <taxon>Bacillati</taxon>
        <taxon>Bacillota</taxon>
        <taxon>Bacilli</taxon>
        <taxon>Bacillales</taxon>
        <taxon>Staphylococcaceae</taxon>
        <taxon>Staphylococcus</taxon>
    </lineage>
</organism>
<evidence type="ECO:0000259" key="1">
    <source>
        <dbReference type="Pfam" id="PF05709"/>
    </source>
</evidence>
<dbReference type="Gene3D" id="2.40.30.200">
    <property type="match status" value="1"/>
</dbReference>
<dbReference type="RefSeq" id="WP_042740127.1">
    <property type="nucleotide sequence ID" value="NZ_BKAX01000016.1"/>
</dbReference>
<name>A0ABQ0Y6J9_STAGA</name>
<keyword evidence="3" id="KW-1185">Reference proteome</keyword>
<dbReference type="Pfam" id="PF05709">
    <property type="entry name" value="Sipho_tail"/>
    <property type="match status" value="1"/>
</dbReference>
<accession>A0ABQ0Y6J9</accession>
<gene>
    <name evidence="2" type="ORF">SGA02_28470</name>
</gene>
<evidence type="ECO:0000313" key="2">
    <source>
        <dbReference type="EMBL" id="GEQ07019.1"/>
    </source>
</evidence>
<dbReference type="EMBL" id="BKAX01000016">
    <property type="protein sequence ID" value="GEQ07019.1"/>
    <property type="molecule type" value="Genomic_DNA"/>
</dbReference>
<feature type="domain" description="Siphovirus-type tail component RIFT-related" evidence="1">
    <location>
        <begin position="26"/>
        <end position="127"/>
    </location>
</feature>
<reference evidence="2 3" key="1">
    <citation type="submission" date="2019-07" db="EMBL/GenBank/DDBJ databases">
        <title>Whole genome shotgun sequence of Staphylococcus gallinarum NBRC 109767.</title>
        <authorList>
            <person name="Hosoyama A."/>
            <person name="Uohara A."/>
            <person name="Ohji S."/>
            <person name="Ichikawa N."/>
        </authorList>
    </citation>
    <scope>NUCLEOTIDE SEQUENCE [LARGE SCALE GENOMIC DNA]</scope>
    <source>
        <strain evidence="2 3">NBRC 109767</strain>
    </source>
</reference>